<evidence type="ECO:0000313" key="7">
    <source>
        <dbReference type="Proteomes" id="UP000277580"/>
    </source>
</evidence>
<dbReference type="Pfam" id="PF00573">
    <property type="entry name" value="Ribosomal_L4"/>
    <property type="match status" value="1"/>
</dbReference>
<keyword evidence="2 6" id="KW-0689">Ribosomal protein</keyword>
<dbReference type="InterPro" id="IPR002136">
    <property type="entry name" value="Ribosomal_uL4"/>
</dbReference>
<dbReference type="AlphaFoldDB" id="A0A3N4L356"/>
<evidence type="ECO:0000256" key="2">
    <source>
        <dbReference type="ARBA" id="ARBA00022980"/>
    </source>
</evidence>
<dbReference type="GO" id="GO:1990904">
    <property type="term" value="C:ribonucleoprotein complex"/>
    <property type="evidence" value="ECO:0007669"/>
    <property type="project" value="UniProtKB-KW"/>
</dbReference>
<organism evidence="6 7">
    <name type="scientific">Morchella conica CCBAS932</name>
    <dbReference type="NCBI Taxonomy" id="1392247"/>
    <lineage>
        <taxon>Eukaryota</taxon>
        <taxon>Fungi</taxon>
        <taxon>Dikarya</taxon>
        <taxon>Ascomycota</taxon>
        <taxon>Pezizomycotina</taxon>
        <taxon>Pezizomycetes</taxon>
        <taxon>Pezizales</taxon>
        <taxon>Morchellaceae</taxon>
        <taxon>Morchella</taxon>
    </lineage>
</organism>
<dbReference type="OrthoDB" id="275876at2759"/>
<evidence type="ECO:0000256" key="4">
    <source>
        <dbReference type="ARBA" id="ARBA00040565"/>
    </source>
</evidence>
<name>A0A3N4L356_9PEZI</name>
<dbReference type="FunCoup" id="A0A3N4L356">
    <property type="interactions" value="300"/>
</dbReference>
<reference evidence="6 7" key="1">
    <citation type="journal article" date="2018" name="Nat. Ecol. Evol.">
        <title>Pezizomycetes genomes reveal the molecular basis of ectomycorrhizal truffle lifestyle.</title>
        <authorList>
            <person name="Murat C."/>
            <person name="Payen T."/>
            <person name="Noel B."/>
            <person name="Kuo A."/>
            <person name="Morin E."/>
            <person name="Chen J."/>
            <person name="Kohler A."/>
            <person name="Krizsan K."/>
            <person name="Balestrini R."/>
            <person name="Da Silva C."/>
            <person name="Montanini B."/>
            <person name="Hainaut M."/>
            <person name="Levati E."/>
            <person name="Barry K.W."/>
            <person name="Belfiori B."/>
            <person name="Cichocki N."/>
            <person name="Clum A."/>
            <person name="Dockter R.B."/>
            <person name="Fauchery L."/>
            <person name="Guy J."/>
            <person name="Iotti M."/>
            <person name="Le Tacon F."/>
            <person name="Lindquist E.A."/>
            <person name="Lipzen A."/>
            <person name="Malagnac F."/>
            <person name="Mello A."/>
            <person name="Molinier V."/>
            <person name="Miyauchi S."/>
            <person name="Poulain J."/>
            <person name="Riccioni C."/>
            <person name="Rubini A."/>
            <person name="Sitrit Y."/>
            <person name="Splivallo R."/>
            <person name="Traeger S."/>
            <person name="Wang M."/>
            <person name="Zifcakova L."/>
            <person name="Wipf D."/>
            <person name="Zambonelli A."/>
            <person name="Paolocci F."/>
            <person name="Nowrousian M."/>
            <person name="Ottonello S."/>
            <person name="Baldrian P."/>
            <person name="Spatafora J.W."/>
            <person name="Henrissat B."/>
            <person name="Nagy L.G."/>
            <person name="Aury J.M."/>
            <person name="Wincker P."/>
            <person name="Grigoriev I.V."/>
            <person name="Bonfante P."/>
            <person name="Martin F.M."/>
        </authorList>
    </citation>
    <scope>NUCLEOTIDE SEQUENCE [LARGE SCALE GENOMIC DNA]</scope>
    <source>
        <strain evidence="6 7">CCBAS932</strain>
    </source>
</reference>
<dbReference type="InterPro" id="IPR013005">
    <property type="entry name" value="Ribosomal_uL4-like"/>
</dbReference>
<feature type="non-terminal residue" evidence="6">
    <location>
        <position position="1"/>
    </location>
</feature>
<dbReference type="SUPFAM" id="SSF52166">
    <property type="entry name" value="Ribosomal protein L4"/>
    <property type="match status" value="1"/>
</dbReference>
<dbReference type="PANTHER" id="PTHR10746">
    <property type="entry name" value="50S RIBOSOMAL PROTEIN L4"/>
    <property type="match status" value="1"/>
</dbReference>
<feature type="region of interest" description="Disordered" evidence="5">
    <location>
        <begin position="56"/>
        <end position="96"/>
    </location>
</feature>
<protein>
    <recommendedName>
        <fullName evidence="4">Large ribosomal subunit protein uL4m</fullName>
    </recommendedName>
</protein>
<keyword evidence="7" id="KW-1185">Reference proteome</keyword>
<comment type="similarity">
    <text evidence="1">Belongs to the universal ribosomal protein uL4 family.</text>
</comment>
<dbReference type="PANTHER" id="PTHR10746:SF6">
    <property type="entry name" value="LARGE RIBOSOMAL SUBUNIT PROTEIN UL4M"/>
    <property type="match status" value="1"/>
</dbReference>
<proteinExistence type="inferred from homology"/>
<evidence type="ECO:0000256" key="3">
    <source>
        <dbReference type="ARBA" id="ARBA00023274"/>
    </source>
</evidence>
<evidence type="ECO:0000256" key="5">
    <source>
        <dbReference type="SAM" id="MobiDB-lite"/>
    </source>
</evidence>
<keyword evidence="3" id="KW-0687">Ribonucleoprotein</keyword>
<dbReference type="Gene3D" id="3.40.1370.10">
    <property type="match status" value="1"/>
</dbReference>
<dbReference type="GO" id="GO:0006412">
    <property type="term" value="P:translation"/>
    <property type="evidence" value="ECO:0007669"/>
    <property type="project" value="InterPro"/>
</dbReference>
<sequence length="216" mass="24379">PTVLATIHKFPSLEPSHFEAFPSTFLHAPLRRDILHRAVIFEGDCHRFGLASTKTRREIHGSGHKLRPQKGTGRARLGDKSSPMLRGGAVAHGPRPRDFATRLPRKMYDMAWRNALSYRYRRGQLVVVEGELEMAEPDKGLALSVLRAHGWGNEGGRSLLITRFERYNLKKAMAELGAEGRVLTVGEVDVKDLLEMGRIVIEKEALLHFQEEHSEE</sequence>
<dbReference type="EMBL" id="ML119111">
    <property type="protein sequence ID" value="RPB15909.1"/>
    <property type="molecule type" value="Genomic_DNA"/>
</dbReference>
<dbReference type="GO" id="GO:0005840">
    <property type="term" value="C:ribosome"/>
    <property type="evidence" value="ECO:0007669"/>
    <property type="project" value="UniProtKB-KW"/>
</dbReference>
<dbReference type="GO" id="GO:0003735">
    <property type="term" value="F:structural constituent of ribosome"/>
    <property type="evidence" value="ECO:0007669"/>
    <property type="project" value="InterPro"/>
</dbReference>
<dbReference type="InParanoid" id="A0A3N4L356"/>
<evidence type="ECO:0000256" key="1">
    <source>
        <dbReference type="ARBA" id="ARBA00010528"/>
    </source>
</evidence>
<evidence type="ECO:0000313" key="6">
    <source>
        <dbReference type="EMBL" id="RPB15909.1"/>
    </source>
</evidence>
<gene>
    <name evidence="6" type="ORF">P167DRAFT_532847</name>
</gene>
<accession>A0A3N4L356</accession>
<dbReference type="STRING" id="1392247.A0A3N4L356"/>
<dbReference type="NCBIfam" id="TIGR03953">
    <property type="entry name" value="rplD_bact"/>
    <property type="match status" value="1"/>
</dbReference>
<dbReference type="InterPro" id="IPR023574">
    <property type="entry name" value="Ribosomal_uL4_dom_sf"/>
</dbReference>
<dbReference type="Proteomes" id="UP000277580">
    <property type="component" value="Unassembled WGS sequence"/>
</dbReference>